<dbReference type="AlphaFoldDB" id="A0A1F6E8Q9"/>
<sequence>MRTARWSSYVVALLITAAIFATALYASDYFNNRRIAEIQATQSSISIDILSLETQFDLLAEHSCQDISENSVLSSEIQPVGQRLAYLETQSNVDQAQLTELKRYYSLLEIKDYLLMRQVTAKCGLKPVFILYFYSNKGDCKDCEEQGYALTGLSETYPQLRVYSFDYNLDLSALQTLIDIHDVKNQPPALIINGKTYYGLHTMADIKKILPQLATLKTATSTATTTKK</sequence>
<evidence type="ECO:0000313" key="2">
    <source>
        <dbReference type="Proteomes" id="UP000176914"/>
    </source>
</evidence>
<reference evidence="1 2" key="1">
    <citation type="journal article" date="2016" name="Nat. Commun.">
        <title>Thousands of microbial genomes shed light on interconnected biogeochemical processes in an aquifer system.</title>
        <authorList>
            <person name="Anantharaman K."/>
            <person name="Brown C.T."/>
            <person name="Hug L.A."/>
            <person name="Sharon I."/>
            <person name="Castelle C.J."/>
            <person name="Probst A.J."/>
            <person name="Thomas B.C."/>
            <person name="Singh A."/>
            <person name="Wilkins M.J."/>
            <person name="Karaoz U."/>
            <person name="Brodie E.L."/>
            <person name="Williams K.H."/>
            <person name="Hubbard S.S."/>
            <person name="Banfield J.F."/>
        </authorList>
    </citation>
    <scope>NUCLEOTIDE SEQUENCE [LARGE SCALE GENOMIC DNA]</scope>
</reference>
<proteinExistence type="predicted"/>
<evidence type="ECO:0008006" key="3">
    <source>
        <dbReference type="Google" id="ProtNLM"/>
    </source>
</evidence>
<name>A0A1F6E8Q9_9BACT</name>
<evidence type="ECO:0000313" key="1">
    <source>
        <dbReference type="EMBL" id="OGG70046.1"/>
    </source>
</evidence>
<dbReference type="Proteomes" id="UP000176914">
    <property type="component" value="Unassembled WGS sequence"/>
</dbReference>
<comment type="caution">
    <text evidence="1">The sequence shown here is derived from an EMBL/GenBank/DDBJ whole genome shotgun (WGS) entry which is preliminary data.</text>
</comment>
<accession>A0A1F6E8Q9</accession>
<dbReference type="EMBL" id="MFLL01000006">
    <property type="protein sequence ID" value="OGG70046.1"/>
    <property type="molecule type" value="Genomic_DNA"/>
</dbReference>
<organism evidence="1 2">
    <name type="scientific">Candidatus Kaiserbacteria bacterium RIFCSPHIGHO2_02_FULL_55_25</name>
    <dbReference type="NCBI Taxonomy" id="1798498"/>
    <lineage>
        <taxon>Bacteria</taxon>
        <taxon>Candidatus Kaiseribacteriota</taxon>
    </lineage>
</organism>
<protein>
    <recommendedName>
        <fullName evidence="3">Thioredoxin-like fold domain-containing protein</fullName>
    </recommendedName>
</protein>
<gene>
    <name evidence="1" type="ORF">A3C20_02645</name>
</gene>